<gene>
    <name evidence="3" type="ORF">LQ50_14485</name>
</gene>
<dbReference type="AlphaFoldDB" id="A0A0B0IAM7"/>
<dbReference type="InterPro" id="IPR038756">
    <property type="entry name" value="CheX-like"/>
</dbReference>
<evidence type="ECO:0000313" key="3">
    <source>
        <dbReference type="EMBL" id="KHF39633.1"/>
    </source>
</evidence>
<keyword evidence="1" id="KW-0145">Chemotaxis</keyword>
<evidence type="ECO:0000259" key="2">
    <source>
        <dbReference type="Pfam" id="PF13690"/>
    </source>
</evidence>
<proteinExistence type="predicted"/>
<keyword evidence="4" id="KW-1185">Reference proteome</keyword>
<dbReference type="EMBL" id="JRJU01000017">
    <property type="protein sequence ID" value="KHF39633.1"/>
    <property type="molecule type" value="Genomic_DNA"/>
</dbReference>
<dbReference type="Gene3D" id="3.40.1550.10">
    <property type="entry name" value="CheC-like"/>
    <property type="match status" value="1"/>
</dbReference>
<protein>
    <recommendedName>
        <fullName evidence="2">Chemotaxis phosphatase CheX-like domain-containing protein</fullName>
    </recommendedName>
</protein>
<dbReference type="SUPFAM" id="SSF103039">
    <property type="entry name" value="CheC-like"/>
    <property type="match status" value="1"/>
</dbReference>
<sequence>MHFIQGIITSMKNVVPLQITNSFPKRLEHSVVVDYGVSIELIGDMKGKLVMTGDVAVFSAIGQSMFGMPLEGEMLDSFIGELGNMIAGSFSTILVEYGVTTDITTPFVIKEHIVLAEFDKGMQVPLSFQDTGDMDIYLLLD</sequence>
<comment type="caution">
    <text evidence="3">The sequence shown here is derived from an EMBL/GenBank/DDBJ whole genome shotgun (WGS) entry which is preliminary data.</text>
</comment>
<evidence type="ECO:0000313" key="4">
    <source>
        <dbReference type="Proteomes" id="UP000030832"/>
    </source>
</evidence>
<accession>A0A0B0IAM7</accession>
<dbReference type="PANTHER" id="PTHR39452">
    <property type="entry name" value="CHEY-P PHOSPHATASE CHEX"/>
    <property type="match status" value="1"/>
</dbReference>
<dbReference type="CDD" id="cd17906">
    <property type="entry name" value="CheX"/>
    <property type="match status" value="1"/>
</dbReference>
<dbReference type="GO" id="GO:0006935">
    <property type="term" value="P:chemotaxis"/>
    <property type="evidence" value="ECO:0007669"/>
    <property type="project" value="UniProtKB-KW"/>
</dbReference>
<dbReference type="InterPro" id="IPR028976">
    <property type="entry name" value="CheC-like_sf"/>
</dbReference>
<dbReference type="PANTHER" id="PTHR39452:SF1">
    <property type="entry name" value="CHEY-P PHOSPHATASE CHEX"/>
    <property type="match status" value="1"/>
</dbReference>
<name>A0A0B0IAM7_9BACI</name>
<evidence type="ECO:0000256" key="1">
    <source>
        <dbReference type="ARBA" id="ARBA00022500"/>
    </source>
</evidence>
<dbReference type="eggNOG" id="COG1406">
    <property type="taxonomic scope" value="Bacteria"/>
</dbReference>
<dbReference type="InterPro" id="IPR028051">
    <property type="entry name" value="CheX-like_dom"/>
</dbReference>
<reference evidence="3 4" key="1">
    <citation type="submission" date="2014-09" db="EMBL/GenBank/DDBJ databases">
        <title>Genome sequencing and annotation of Bacillus Okhensis strain Kh10-101T.</title>
        <authorList>
            <person name="Prakash J.S."/>
        </authorList>
    </citation>
    <scope>NUCLEOTIDE SEQUENCE [LARGE SCALE GENOMIC DNA]</scope>
    <source>
        <strain evidence="4">Kh10-101T</strain>
    </source>
</reference>
<organism evidence="3 4">
    <name type="scientific">Halalkalibacter okhensis</name>
    <dbReference type="NCBI Taxonomy" id="333138"/>
    <lineage>
        <taxon>Bacteria</taxon>
        <taxon>Bacillati</taxon>
        <taxon>Bacillota</taxon>
        <taxon>Bacilli</taxon>
        <taxon>Bacillales</taxon>
        <taxon>Bacillaceae</taxon>
        <taxon>Halalkalibacter</taxon>
    </lineage>
</organism>
<dbReference type="Pfam" id="PF13690">
    <property type="entry name" value="CheX"/>
    <property type="match status" value="1"/>
</dbReference>
<dbReference type="Proteomes" id="UP000030832">
    <property type="component" value="Unassembled WGS sequence"/>
</dbReference>
<dbReference type="STRING" id="333138.LQ50_14485"/>
<feature type="domain" description="Chemotaxis phosphatase CheX-like" evidence="2">
    <location>
        <begin position="36"/>
        <end position="116"/>
    </location>
</feature>